<dbReference type="PANTHER" id="PTHR47764:SF2">
    <property type="entry name" value="UBIQUITIN-LIKE PROTEASE FAMILY PROFILE DOMAIN-CONTAINING PROTEIN"/>
    <property type="match status" value="1"/>
</dbReference>
<evidence type="ECO:0000256" key="5">
    <source>
        <dbReference type="ARBA" id="ARBA00057729"/>
    </source>
</evidence>
<name>A0A8T3A869_DENNO</name>
<dbReference type="EMBL" id="JAGYWB010000018">
    <property type="protein sequence ID" value="KAI0492637.1"/>
    <property type="molecule type" value="Genomic_DNA"/>
</dbReference>
<dbReference type="InterPro" id="IPR003653">
    <property type="entry name" value="Peptidase_C48_C"/>
</dbReference>
<dbReference type="Pfam" id="PF25352">
    <property type="entry name" value="PH_ULP"/>
    <property type="match status" value="1"/>
</dbReference>
<keyword evidence="3" id="KW-0833">Ubl conjugation pathway</keyword>
<dbReference type="PANTHER" id="PTHR47764">
    <property type="entry name" value="UBIQUITIN-LIKE-SPECIFIC PROTEASE 2B-RELATED"/>
    <property type="match status" value="1"/>
</dbReference>
<dbReference type="Proteomes" id="UP000829196">
    <property type="component" value="Unassembled WGS sequence"/>
</dbReference>
<reference evidence="7" key="1">
    <citation type="journal article" date="2022" name="Front. Genet.">
        <title>Chromosome-Scale Assembly of the Dendrobium nobile Genome Provides Insights Into the Molecular Mechanism of the Biosynthesis of the Medicinal Active Ingredient of Dendrobium.</title>
        <authorList>
            <person name="Xu Q."/>
            <person name="Niu S.-C."/>
            <person name="Li K.-L."/>
            <person name="Zheng P.-J."/>
            <person name="Zhang X.-J."/>
            <person name="Jia Y."/>
            <person name="Liu Y."/>
            <person name="Niu Y.-X."/>
            <person name="Yu L.-H."/>
            <person name="Chen D.-F."/>
            <person name="Zhang G.-Q."/>
        </authorList>
    </citation>
    <scope>NUCLEOTIDE SEQUENCE</scope>
    <source>
        <tissue evidence="7">Leaf</tissue>
    </source>
</reference>
<comment type="function">
    <text evidence="5">Protease that catalyzes two essential functions in the SUMO pathway: processing of full-length SUMOs to their mature forms and deconjugation of SUMO from targeted proteins.</text>
</comment>
<dbReference type="Gene3D" id="1.10.418.20">
    <property type="match status" value="1"/>
</dbReference>
<comment type="similarity">
    <text evidence="1">Belongs to the peptidase C48 family.</text>
</comment>
<evidence type="ECO:0000313" key="8">
    <source>
        <dbReference type="Proteomes" id="UP000829196"/>
    </source>
</evidence>
<evidence type="ECO:0000256" key="1">
    <source>
        <dbReference type="ARBA" id="ARBA00005234"/>
    </source>
</evidence>
<evidence type="ECO:0000256" key="3">
    <source>
        <dbReference type="ARBA" id="ARBA00022786"/>
    </source>
</evidence>
<evidence type="ECO:0000256" key="2">
    <source>
        <dbReference type="ARBA" id="ARBA00022670"/>
    </source>
</evidence>
<keyword evidence="4" id="KW-0378">Hydrolase</keyword>
<organism evidence="7 8">
    <name type="scientific">Dendrobium nobile</name>
    <name type="common">Orchid</name>
    <dbReference type="NCBI Taxonomy" id="94219"/>
    <lineage>
        <taxon>Eukaryota</taxon>
        <taxon>Viridiplantae</taxon>
        <taxon>Streptophyta</taxon>
        <taxon>Embryophyta</taxon>
        <taxon>Tracheophyta</taxon>
        <taxon>Spermatophyta</taxon>
        <taxon>Magnoliopsida</taxon>
        <taxon>Liliopsida</taxon>
        <taxon>Asparagales</taxon>
        <taxon>Orchidaceae</taxon>
        <taxon>Epidendroideae</taxon>
        <taxon>Malaxideae</taxon>
        <taxon>Dendrobiinae</taxon>
        <taxon>Dendrobium</taxon>
    </lineage>
</organism>
<protein>
    <recommendedName>
        <fullName evidence="6">Ubiquitin-like protease family profile domain-containing protein</fullName>
    </recommendedName>
</protein>
<dbReference type="InterPro" id="IPR038765">
    <property type="entry name" value="Papain-like_cys_pep_sf"/>
</dbReference>
<dbReference type="FunFam" id="3.30.310.130:FF:000006">
    <property type="entry name" value="Probable ubiquitin-like-specific protease 2B"/>
    <property type="match status" value="1"/>
</dbReference>
<dbReference type="Pfam" id="PF02902">
    <property type="entry name" value="Peptidase_C48"/>
    <property type="match status" value="1"/>
</dbReference>
<dbReference type="GO" id="GO:0008234">
    <property type="term" value="F:cysteine-type peptidase activity"/>
    <property type="evidence" value="ECO:0007669"/>
    <property type="project" value="InterPro"/>
</dbReference>
<evidence type="ECO:0000256" key="4">
    <source>
        <dbReference type="ARBA" id="ARBA00022801"/>
    </source>
</evidence>
<feature type="domain" description="Ubiquitin-like protease family profile" evidence="6">
    <location>
        <begin position="340"/>
        <end position="534"/>
    </location>
</feature>
<keyword evidence="2" id="KW-0645">Protease</keyword>
<evidence type="ECO:0000259" key="6">
    <source>
        <dbReference type="PROSITE" id="PS50600"/>
    </source>
</evidence>
<comment type="caution">
    <text evidence="7">The sequence shown here is derived from an EMBL/GenBank/DDBJ whole genome shotgun (WGS) entry which is preliminary data.</text>
</comment>
<keyword evidence="8" id="KW-1185">Reference proteome</keyword>
<dbReference type="GO" id="GO:0006508">
    <property type="term" value="P:proteolysis"/>
    <property type="evidence" value="ECO:0007669"/>
    <property type="project" value="UniProtKB-KW"/>
</dbReference>
<dbReference type="PROSITE" id="PS50600">
    <property type="entry name" value="ULP_PROTEASE"/>
    <property type="match status" value="1"/>
</dbReference>
<evidence type="ECO:0000313" key="7">
    <source>
        <dbReference type="EMBL" id="KAI0492637.1"/>
    </source>
</evidence>
<dbReference type="AlphaFoldDB" id="A0A8T3A869"/>
<dbReference type="OrthoDB" id="442460at2759"/>
<dbReference type="InterPro" id="IPR057375">
    <property type="entry name" value="ULP2A/B_PH"/>
</dbReference>
<sequence length="919" mass="103977">MRGSTKDLSIFDFKADEPNKADEKLSKYHFLESFTTGSFPLKQPDLSDLPLIDLHEVGSPVRFTPVRNVASSEEKSELDDFKACSRSYHKHTKICNSDFRPESFVQEGLVMATSTNLVDSAYDDEDSELQSSVVPLNLMSEEEENFTSASEDSSISGDFPESDGLPECAGELCHAACEKMDDNKNTVVVCPDYVNYRGALFLESQLTFCSDCIKIECSDASRTDEKLILEFDIAAIIWIACQWSRSVGALLFKFWIRTNAGHDVEKFIASVADVCWLDKEKKIKSLAERYKDIWNTLPDNNYALEDDMLTTHMSFSKRYFSDIMEPFEDVIYPKGDPDAVSISKRDIELLEPDTFINDTIIDFYIKYLQNKVQPIEKRRFHFFNSFFFRKLADLDKDPGSISEGRAAFQRVRKWTRKLNIFEKDYIFIPVNFNLHWSLLVICHPGEIITFRDDDLKSSSKVPCILHMDSIIGSHSGLKDLIQSYLLEEWKERHPELTDDITPRFSNLRFVSLELPQQENSFDCGLFLLHYVELFLEEAPVYFNPSRITMLSNFLSADWFPPAEASFKRFHIRGLLYELLRDSSQKLTPTCSNGDLPCSGDDVDQGVEFLSAEDSPSKVVDGSASTPLCATLDDNSEHTSGFESTPTTCIMEELGDAKVSTTEHLLGEGNEESSENLVSVIKEDQNGCQPHVSSPTSQICSASYCAKNVGSCEFPSISDQVQEEIVDNLSTRSNGQLVISNERDVPQKLAPVIDDGAFVPDSPNTSSENLKEYLKNSLEIDDGNLEVKSHDEECDNDEKCLETYTSDTETRHEEECENPDTSLIENGKAEHFLEKKRAEEVSDDQENHIVNEISNEAIKDDPHFHDSEMVEVISLDNDVIQPKRSKISGSVQQSSKRRKVVHQEGIVRRITRSSSKECAS</sequence>
<proteinExistence type="inferred from homology"/>
<accession>A0A8T3A869</accession>
<dbReference type="SMR" id="A0A8T3A869"/>
<gene>
    <name evidence="7" type="ORF">KFK09_026913</name>
</gene>
<dbReference type="Gene3D" id="3.30.310.130">
    <property type="entry name" value="Ubiquitin-related"/>
    <property type="match status" value="1"/>
</dbReference>
<dbReference type="SUPFAM" id="SSF54001">
    <property type="entry name" value="Cysteine proteinases"/>
    <property type="match status" value="1"/>
</dbReference>